<dbReference type="RefSeq" id="WP_151574364.1">
    <property type="nucleotide sequence ID" value="NZ_WBOT01000003.1"/>
</dbReference>
<evidence type="ECO:0000313" key="2">
    <source>
        <dbReference type="Proteomes" id="UP000441354"/>
    </source>
</evidence>
<accession>A0A7V7UVV8</accession>
<dbReference type="EMBL" id="WBOT01000003">
    <property type="protein sequence ID" value="KAB2332930.1"/>
    <property type="molecule type" value="Genomic_DNA"/>
</dbReference>
<protein>
    <submittedName>
        <fullName evidence="1">Uncharacterized protein</fullName>
    </submittedName>
</protein>
<proteinExistence type="predicted"/>
<dbReference type="AlphaFoldDB" id="A0A7V7UVV8"/>
<dbReference type="Proteomes" id="UP000441354">
    <property type="component" value="Unassembled WGS sequence"/>
</dbReference>
<keyword evidence="2" id="KW-1185">Reference proteome</keyword>
<name>A0A7V7UVV8_9BACI</name>
<evidence type="ECO:0000313" key="1">
    <source>
        <dbReference type="EMBL" id="KAB2332930.1"/>
    </source>
</evidence>
<organism evidence="1 2">
    <name type="scientific">Bacillus mesophilum</name>
    <dbReference type="NCBI Taxonomy" id="1071718"/>
    <lineage>
        <taxon>Bacteria</taxon>
        <taxon>Bacillati</taxon>
        <taxon>Bacillota</taxon>
        <taxon>Bacilli</taxon>
        <taxon>Bacillales</taxon>
        <taxon>Bacillaceae</taxon>
        <taxon>Bacillus</taxon>
    </lineage>
</organism>
<comment type="caution">
    <text evidence="1">The sequence shown here is derived from an EMBL/GenBank/DDBJ whole genome shotgun (WGS) entry which is preliminary data.</text>
</comment>
<reference evidence="1 2" key="1">
    <citation type="journal article" date="2014" name="Arch. Microbiol.">
        <title>Bacillus mesophilum sp. nov., strain IITR-54T, a novel 4-chlorobiphenyl dechlorinating bacterium.</title>
        <authorList>
            <person name="Manickam N."/>
            <person name="Singh N.K."/>
            <person name="Bajaj A."/>
            <person name="Kumar R.M."/>
            <person name="Kaur G."/>
            <person name="Kaur N."/>
            <person name="Bala M."/>
            <person name="Kumar A."/>
            <person name="Mayilraj S."/>
        </authorList>
    </citation>
    <scope>NUCLEOTIDE SEQUENCE [LARGE SCALE GENOMIC DNA]</scope>
    <source>
        <strain evidence="1 2">IITR-54</strain>
    </source>
</reference>
<gene>
    <name evidence="1" type="ORF">F7732_12680</name>
</gene>
<sequence>MTAFRYEIIRGSGFRQPQITRVIFDDGSTAEFKLGHYLSKRKIIELLPRMVMDSRDLRRKAV</sequence>
<dbReference type="OrthoDB" id="2919682at2"/>